<dbReference type="EMBL" id="CAJOBI010033725">
    <property type="protein sequence ID" value="CAF4286826.1"/>
    <property type="molecule type" value="Genomic_DNA"/>
</dbReference>
<sequence length="88" mass="9376">MVKKFRINHVTQESANNNVSTLSPSCTLVTTATSGSSSSTTTSDSSSQTTTSSASVKRILSVESLNPPVQNLKKLKENLIQKHKPTPS</sequence>
<proteinExistence type="predicted"/>
<dbReference type="Proteomes" id="UP000681967">
    <property type="component" value="Unassembled WGS sequence"/>
</dbReference>
<protein>
    <submittedName>
        <fullName evidence="2">Uncharacterized protein</fullName>
    </submittedName>
</protein>
<evidence type="ECO:0000313" key="3">
    <source>
        <dbReference type="EMBL" id="CAF4286826.1"/>
    </source>
</evidence>
<feature type="non-terminal residue" evidence="2">
    <location>
        <position position="88"/>
    </location>
</feature>
<dbReference type="AlphaFoldDB" id="A0A8S2RQR3"/>
<evidence type="ECO:0000313" key="2">
    <source>
        <dbReference type="EMBL" id="CAF4183267.1"/>
    </source>
</evidence>
<dbReference type="EMBL" id="CAJOBH010014766">
    <property type="protein sequence ID" value="CAF4183267.1"/>
    <property type="molecule type" value="Genomic_DNA"/>
</dbReference>
<reference evidence="2" key="1">
    <citation type="submission" date="2021-02" db="EMBL/GenBank/DDBJ databases">
        <authorList>
            <person name="Nowell W R."/>
        </authorList>
    </citation>
    <scope>NUCLEOTIDE SEQUENCE</scope>
</reference>
<name>A0A8S2RQR3_9BILA</name>
<feature type="region of interest" description="Disordered" evidence="1">
    <location>
        <begin position="1"/>
        <end position="56"/>
    </location>
</feature>
<gene>
    <name evidence="2" type="ORF">BYL167_LOCUS22909</name>
    <name evidence="3" type="ORF">SMN809_LOCUS25512</name>
</gene>
<feature type="compositionally biased region" description="Polar residues" evidence="1">
    <location>
        <begin position="9"/>
        <end position="29"/>
    </location>
</feature>
<comment type="caution">
    <text evidence="2">The sequence shown here is derived from an EMBL/GenBank/DDBJ whole genome shotgun (WGS) entry which is preliminary data.</text>
</comment>
<evidence type="ECO:0000256" key="1">
    <source>
        <dbReference type="SAM" id="MobiDB-lite"/>
    </source>
</evidence>
<evidence type="ECO:0000313" key="4">
    <source>
        <dbReference type="Proteomes" id="UP000681967"/>
    </source>
</evidence>
<organism evidence="2 4">
    <name type="scientific">Rotaria magnacalcarata</name>
    <dbReference type="NCBI Taxonomy" id="392030"/>
    <lineage>
        <taxon>Eukaryota</taxon>
        <taxon>Metazoa</taxon>
        <taxon>Spiralia</taxon>
        <taxon>Gnathifera</taxon>
        <taxon>Rotifera</taxon>
        <taxon>Eurotatoria</taxon>
        <taxon>Bdelloidea</taxon>
        <taxon>Philodinida</taxon>
        <taxon>Philodinidae</taxon>
        <taxon>Rotaria</taxon>
    </lineage>
</organism>
<feature type="compositionally biased region" description="Low complexity" evidence="1">
    <location>
        <begin position="30"/>
        <end position="55"/>
    </location>
</feature>
<accession>A0A8S2RQR3</accession>
<dbReference type="Proteomes" id="UP000676336">
    <property type="component" value="Unassembled WGS sequence"/>
</dbReference>